<feature type="compositionally biased region" description="Low complexity" evidence="1">
    <location>
        <begin position="65"/>
        <end position="81"/>
    </location>
</feature>
<feature type="compositionally biased region" description="Basic and acidic residues" evidence="1">
    <location>
        <begin position="46"/>
        <end position="58"/>
    </location>
</feature>
<gene>
    <name evidence="2" type="ORF">K7X08_019297</name>
</gene>
<organism evidence="2 3">
    <name type="scientific">Anisodus acutangulus</name>
    <dbReference type="NCBI Taxonomy" id="402998"/>
    <lineage>
        <taxon>Eukaryota</taxon>
        <taxon>Viridiplantae</taxon>
        <taxon>Streptophyta</taxon>
        <taxon>Embryophyta</taxon>
        <taxon>Tracheophyta</taxon>
        <taxon>Spermatophyta</taxon>
        <taxon>Magnoliopsida</taxon>
        <taxon>eudicotyledons</taxon>
        <taxon>Gunneridae</taxon>
        <taxon>Pentapetalae</taxon>
        <taxon>asterids</taxon>
        <taxon>lamiids</taxon>
        <taxon>Solanales</taxon>
        <taxon>Solanaceae</taxon>
        <taxon>Solanoideae</taxon>
        <taxon>Hyoscyameae</taxon>
        <taxon>Anisodus</taxon>
    </lineage>
</organism>
<comment type="caution">
    <text evidence="2">The sequence shown here is derived from an EMBL/GenBank/DDBJ whole genome shotgun (WGS) entry which is preliminary data.</text>
</comment>
<dbReference type="EMBL" id="JAJAGQ010000003">
    <property type="protein sequence ID" value="KAJ8567089.1"/>
    <property type="molecule type" value="Genomic_DNA"/>
</dbReference>
<dbReference type="Proteomes" id="UP001152561">
    <property type="component" value="Unassembled WGS sequence"/>
</dbReference>
<sequence length="193" mass="20950">MASEPPGPTVPQPEMRALRTQLATFIDITDKRLETLEISQLQFQSHTEESRETNKKIEMFLSKMSTPTSSNPPGSSNSGSPATLGVATPTRVTPEGTPTNLSPSESGPSSGNKSPITNAQAIYTPIDLSDGKGLYIPTSFTFLESTIYRNPNFTMTAPISPNQIVSNPDTINHNRTLKPKINFPEFDGNNPRS</sequence>
<feature type="compositionally biased region" description="Polar residues" evidence="1">
    <location>
        <begin position="96"/>
        <end position="117"/>
    </location>
</feature>
<keyword evidence="3" id="KW-1185">Reference proteome</keyword>
<evidence type="ECO:0000256" key="1">
    <source>
        <dbReference type="SAM" id="MobiDB-lite"/>
    </source>
</evidence>
<evidence type="ECO:0000313" key="2">
    <source>
        <dbReference type="EMBL" id="KAJ8567089.1"/>
    </source>
</evidence>
<evidence type="ECO:0000313" key="3">
    <source>
        <dbReference type="Proteomes" id="UP001152561"/>
    </source>
</evidence>
<feature type="region of interest" description="Disordered" evidence="1">
    <location>
        <begin position="40"/>
        <end position="117"/>
    </location>
</feature>
<proteinExistence type="predicted"/>
<reference evidence="3" key="1">
    <citation type="journal article" date="2023" name="Proc. Natl. Acad. Sci. U.S.A.">
        <title>Genomic and structural basis for evolution of tropane alkaloid biosynthesis.</title>
        <authorList>
            <person name="Wanga Y.-J."/>
            <person name="Taina T."/>
            <person name="Yua J.-Y."/>
            <person name="Lia J."/>
            <person name="Xua B."/>
            <person name="Chenc J."/>
            <person name="D'Auriad J.C."/>
            <person name="Huanga J.-P."/>
            <person name="Huanga S.-X."/>
        </authorList>
    </citation>
    <scope>NUCLEOTIDE SEQUENCE [LARGE SCALE GENOMIC DNA]</scope>
    <source>
        <strain evidence="3">cv. KIB-2019</strain>
    </source>
</reference>
<accession>A0A9Q1RPW5</accession>
<dbReference type="AlphaFoldDB" id="A0A9Q1RPW5"/>
<protein>
    <submittedName>
        <fullName evidence="2">Uncharacterized protein</fullName>
    </submittedName>
</protein>
<name>A0A9Q1RPW5_9SOLA</name>